<dbReference type="GO" id="GO:0006508">
    <property type="term" value="P:proteolysis"/>
    <property type="evidence" value="ECO:0007669"/>
    <property type="project" value="InterPro"/>
</dbReference>
<proteinExistence type="inferred from homology"/>
<dbReference type="Gene3D" id="3.40.50.1460">
    <property type="match status" value="1"/>
</dbReference>
<comment type="similarity">
    <text evidence="1">Belongs to the peptidase C14A family.</text>
</comment>
<dbReference type="SUPFAM" id="SSF52129">
    <property type="entry name" value="Caspase-like"/>
    <property type="match status" value="1"/>
</dbReference>
<protein>
    <recommendedName>
        <fullName evidence="3">Caspase family p20 domain-containing protein</fullName>
    </recommendedName>
</protein>
<dbReference type="AlphaFoldDB" id="E4WZA2"/>
<evidence type="ECO:0000256" key="2">
    <source>
        <dbReference type="SAM" id="Coils"/>
    </source>
</evidence>
<dbReference type="InParanoid" id="E4WZA2"/>
<dbReference type="EMBL" id="FN653019">
    <property type="protein sequence ID" value="CBY22497.1"/>
    <property type="molecule type" value="Genomic_DNA"/>
</dbReference>
<gene>
    <name evidence="4" type="ORF">GSOID_T00013254001</name>
</gene>
<dbReference type="Pfam" id="PF00656">
    <property type="entry name" value="Peptidase_C14"/>
    <property type="match status" value="1"/>
</dbReference>
<dbReference type="OrthoDB" id="10415696at2759"/>
<organism evidence="4">
    <name type="scientific">Oikopleura dioica</name>
    <name type="common">Tunicate</name>
    <dbReference type="NCBI Taxonomy" id="34765"/>
    <lineage>
        <taxon>Eukaryota</taxon>
        <taxon>Metazoa</taxon>
        <taxon>Chordata</taxon>
        <taxon>Tunicata</taxon>
        <taxon>Appendicularia</taxon>
        <taxon>Copelata</taxon>
        <taxon>Oikopleuridae</taxon>
        <taxon>Oikopleura</taxon>
    </lineage>
</organism>
<dbReference type="GO" id="GO:0004197">
    <property type="term" value="F:cysteine-type endopeptidase activity"/>
    <property type="evidence" value="ECO:0007669"/>
    <property type="project" value="InterPro"/>
</dbReference>
<dbReference type="InterPro" id="IPR029030">
    <property type="entry name" value="Caspase-like_dom_sf"/>
</dbReference>
<sequence length="315" mass="36038">MEPEPEYYDVDGMKRILALSIGKFDRLSPLPNSMCDKGLILRTFSKLGFRPTQEKDDTLTALDATKLITKFCQKFSEGKEKNDPLKRMKCLAVYLKSHGGLDATRGTFMNFKDQQIPVWDLLEPLLNHELLKGVPKIVIFEGCRGTNSIYRRAGDQTPEIKPPTAGVKVHRRVDTIFFAASPESEYAYTVTDPEKPSPFTEAFCEELDQNPSIDVYDLSNRIVARLKDQPISLDNEPIEYLMAPCTETSLTKRLRLYNVREKHDTKRYMPAGGTPPSGAIESQREEIRFLRAEREKLILENQNLQLDLNHARNRK</sequence>
<keyword evidence="5" id="KW-1185">Reference proteome</keyword>
<dbReference type="PROSITE" id="PS50208">
    <property type="entry name" value="CASPASE_P20"/>
    <property type="match status" value="1"/>
</dbReference>
<keyword evidence="2" id="KW-0175">Coiled coil</keyword>
<evidence type="ECO:0000259" key="3">
    <source>
        <dbReference type="PROSITE" id="PS50208"/>
    </source>
</evidence>
<dbReference type="PANTHER" id="PTHR22576:SF41">
    <property type="entry name" value="CASPASE 14, APOPTOSIS-RELATED CYSTEINE PEPTIDASE"/>
    <property type="match status" value="1"/>
</dbReference>
<evidence type="ECO:0000256" key="1">
    <source>
        <dbReference type="ARBA" id="ARBA00010134"/>
    </source>
</evidence>
<dbReference type="SMART" id="SM00115">
    <property type="entry name" value="CASc"/>
    <property type="match status" value="1"/>
</dbReference>
<name>E4WZA2_OIKDI</name>
<feature type="coiled-coil region" evidence="2">
    <location>
        <begin position="280"/>
        <end position="314"/>
    </location>
</feature>
<dbReference type="InterPro" id="IPR001309">
    <property type="entry name" value="Pept_C14_p20"/>
</dbReference>
<evidence type="ECO:0000313" key="4">
    <source>
        <dbReference type="EMBL" id="CBY22497.1"/>
    </source>
</evidence>
<evidence type="ECO:0000313" key="5">
    <source>
        <dbReference type="Proteomes" id="UP000001307"/>
    </source>
</evidence>
<feature type="domain" description="Caspase family p20" evidence="3">
    <location>
        <begin position="17"/>
        <end position="147"/>
    </location>
</feature>
<dbReference type="InterPro" id="IPR052039">
    <property type="entry name" value="Caspase-related_regulators"/>
</dbReference>
<accession>E4WZA2</accession>
<reference evidence="4" key="1">
    <citation type="journal article" date="2010" name="Science">
        <title>Plasticity of animal genome architecture unmasked by rapid evolution of a pelagic tunicate.</title>
        <authorList>
            <person name="Denoeud F."/>
            <person name="Henriet S."/>
            <person name="Mungpakdee S."/>
            <person name="Aury J.M."/>
            <person name="Da Silva C."/>
            <person name="Brinkmann H."/>
            <person name="Mikhaleva J."/>
            <person name="Olsen L.C."/>
            <person name="Jubin C."/>
            <person name="Canestro C."/>
            <person name="Bouquet J.M."/>
            <person name="Danks G."/>
            <person name="Poulain J."/>
            <person name="Campsteijn C."/>
            <person name="Adamski M."/>
            <person name="Cross I."/>
            <person name="Yadetie F."/>
            <person name="Muffato M."/>
            <person name="Louis A."/>
            <person name="Butcher S."/>
            <person name="Tsagkogeorga G."/>
            <person name="Konrad A."/>
            <person name="Singh S."/>
            <person name="Jensen M.F."/>
            <person name="Cong E.H."/>
            <person name="Eikeseth-Otteraa H."/>
            <person name="Noel B."/>
            <person name="Anthouard V."/>
            <person name="Porcel B.M."/>
            <person name="Kachouri-Lafond R."/>
            <person name="Nishino A."/>
            <person name="Ugolini M."/>
            <person name="Chourrout P."/>
            <person name="Nishida H."/>
            <person name="Aasland R."/>
            <person name="Huzurbazar S."/>
            <person name="Westhof E."/>
            <person name="Delsuc F."/>
            <person name="Lehrach H."/>
            <person name="Reinhardt R."/>
            <person name="Weissenbach J."/>
            <person name="Roy S.W."/>
            <person name="Artiguenave F."/>
            <person name="Postlethwait J.H."/>
            <person name="Manak J.R."/>
            <person name="Thompson E.M."/>
            <person name="Jaillon O."/>
            <person name="Du Pasquier L."/>
            <person name="Boudinot P."/>
            <person name="Liberles D.A."/>
            <person name="Volff J.N."/>
            <person name="Philippe H."/>
            <person name="Lenhard B."/>
            <person name="Roest Crollius H."/>
            <person name="Wincker P."/>
            <person name="Chourrout D."/>
        </authorList>
    </citation>
    <scope>NUCLEOTIDE SEQUENCE [LARGE SCALE GENOMIC DNA]</scope>
</reference>
<dbReference type="PANTHER" id="PTHR22576">
    <property type="entry name" value="MUCOSA ASSOCIATED LYMPHOID TISSUE LYMPHOMA TRANSLOCATION PROTEIN 1/PARACASPASE"/>
    <property type="match status" value="1"/>
</dbReference>
<dbReference type="InterPro" id="IPR011600">
    <property type="entry name" value="Pept_C14_caspase"/>
</dbReference>
<dbReference type="Proteomes" id="UP000001307">
    <property type="component" value="Unassembled WGS sequence"/>
</dbReference>
<dbReference type="InterPro" id="IPR015917">
    <property type="entry name" value="Pept_C14A"/>
</dbReference>